<dbReference type="SMART" id="SM00184">
    <property type="entry name" value="RING"/>
    <property type="match status" value="1"/>
</dbReference>
<sequence length="274" mass="31259">MELSAASQGTNPCPICLGPIVQESYLDTCFHKFCYNCIVQWTKVVASKQSLLPSSVKCPLCKRENYSLIRGFDGTSFERLYVNQNFGNGFFLTKAHKCRLQCYHTEPGIANAAFDVSRYWKSRKYLQSNQWLQSWLKREIQALAQDEDIEIIVHHILGVFDCFLRRNEQKHVKTPEIIREEFKALVSDAARPFIAARTNHFVDEMELFLASGLTIEAYDQVYAEYLGWNNSSASNIAAAVERSNENTPVAEGSNESTTIIPDLSIFYEYYIGSD</sequence>
<evidence type="ECO:0000313" key="7">
    <source>
        <dbReference type="Proteomes" id="UP000593562"/>
    </source>
</evidence>
<dbReference type="InParanoid" id="A0A7J7D136"/>
<dbReference type="InterPro" id="IPR013083">
    <property type="entry name" value="Znf_RING/FYVE/PHD"/>
</dbReference>
<comment type="caution">
    <text evidence="6">The sequence shown here is derived from an EMBL/GenBank/DDBJ whole genome shotgun (WGS) entry which is preliminary data.</text>
</comment>
<dbReference type="PANTHER" id="PTHR47692:SF2">
    <property type="entry name" value="ZINC FINGER RING-TYPE DOMAIN CONTAINING PROTEIN"/>
    <property type="match status" value="1"/>
</dbReference>
<gene>
    <name evidence="6" type="ORF">HS088_TW11G00139</name>
</gene>
<protein>
    <recommendedName>
        <fullName evidence="5">RING-type domain-containing protein</fullName>
    </recommendedName>
</protein>
<dbReference type="SUPFAM" id="SSF57850">
    <property type="entry name" value="RING/U-box"/>
    <property type="match status" value="1"/>
</dbReference>
<dbReference type="InterPro" id="IPR018957">
    <property type="entry name" value="Znf_C3HC4_RING-type"/>
</dbReference>
<evidence type="ECO:0000256" key="1">
    <source>
        <dbReference type="ARBA" id="ARBA00022723"/>
    </source>
</evidence>
<keyword evidence="1" id="KW-0479">Metal-binding</keyword>
<proteinExistence type="predicted"/>
<dbReference type="PANTHER" id="PTHR47692">
    <property type="entry name" value="RING/U-BOX SUPERFAMILY PROTEIN"/>
    <property type="match status" value="1"/>
</dbReference>
<name>A0A7J7D136_TRIWF</name>
<dbReference type="PROSITE" id="PS00518">
    <property type="entry name" value="ZF_RING_1"/>
    <property type="match status" value="1"/>
</dbReference>
<dbReference type="Proteomes" id="UP000593562">
    <property type="component" value="Unassembled WGS sequence"/>
</dbReference>
<dbReference type="InterPro" id="IPR001841">
    <property type="entry name" value="Znf_RING"/>
</dbReference>
<reference evidence="6 7" key="1">
    <citation type="journal article" date="2020" name="Nat. Commun.">
        <title>Genome of Tripterygium wilfordii and identification of cytochrome P450 involved in triptolide biosynthesis.</title>
        <authorList>
            <person name="Tu L."/>
            <person name="Su P."/>
            <person name="Zhang Z."/>
            <person name="Gao L."/>
            <person name="Wang J."/>
            <person name="Hu T."/>
            <person name="Zhou J."/>
            <person name="Zhang Y."/>
            <person name="Zhao Y."/>
            <person name="Liu Y."/>
            <person name="Song Y."/>
            <person name="Tong Y."/>
            <person name="Lu Y."/>
            <person name="Yang J."/>
            <person name="Xu C."/>
            <person name="Jia M."/>
            <person name="Peters R.J."/>
            <person name="Huang L."/>
            <person name="Gao W."/>
        </authorList>
    </citation>
    <scope>NUCLEOTIDE SEQUENCE [LARGE SCALE GENOMIC DNA]</scope>
    <source>
        <strain evidence="7">cv. XIE 37</strain>
        <tissue evidence="6">Leaf</tissue>
    </source>
</reference>
<keyword evidence="7" id="KW-1185">Reference proteome</keyword>
<dbReference type="FunCoup" id="A0A7J7D136">
    <property type="interactions" value="1001"/>
</dbReference>
<feature type="domain" description="RING-type" evidence="5">
    <location>
        <begin position="13"/>
        <end position="62"/>
    </location>
</feature>
<evidence type="ECO:0000313" key="6">
    <source>
        <dbReference type="EMBL" id="KAF5740075.1"/>
    </source>
</evidence>
<dbReference type="OrthoDB" id="21204at2759"/>
<dbReference type="AlphaFoldDB" id="A0A7J7D136"/>
<evidence type="ECO:0000259" key="5">
    <source>
        <dbReference type="PROSITE" id="PS50089"/>
    </source>
</evidence>
<dbReference type="PROSITE" id="PS50089">
    <property type="entry name" value="ZF_RING_2"/>
    <property type="match status" value="1"/>
</dbReference>
<dbReference type="EMBL" id="JAAARO010000011">
    <property type="protein sequence ID" value="KAF5740075.1"/>
    <property type="molecule type" value="Genomic_DNA"/>
</dbReference>
<evidence type="ECO:0000256" key="2">
    <source>
        <dbReference type="ARBA" id="ARBA00022771"/>
    </source>
</evidence>
<organism evidence="6 7">
    <name type="scientific">Tripterygium wilfordii</name>
    <name type="common">Thunder God vine</name>
    <dbReference type="NCBI Taxonomy" id="458696"/>
    <lineage>
        <taxon>Eukaryota</taxon>
        <taxon>Viridiplantae</taxon>
        <taxon>Streptophyta</taxon>
        <taxon>Embryophyta</taxon>
        <taxon>Tracheophyta</taxon>
        <taxon>Spermatophyta</taxon>
        <taxon>Magnoliopsida</taxon>
        <taxon>eudicotyledons</taxon>
        <taxon>Gunneridae</taxon>
        <taxon>Pentapetalae</taxon>
        <taxon>rosids</taxon>
        <taxon>fabids</taxon>
        <taxon>Celastrales</taxon>
        <taxon>Celastraceae</taxon>
        <taxon>Tripterygium</taxon>
    </lineage>
</organism>
<keyword evidence="2 4" id="KW-0863">Zinc-finger</keyword>
<dbReference type="GO" id="GO:0008270">
    <property type="term" value="F:zinc ion binding"/>
    <property type="evidence" value="ECO:0007669"/>
    <property type="project" value="UniProtKB-KW"/>
</dbReference>
<evidence type="ECO:0000256" key="4">
    <source>
        <dbReference type="PROSITE-ProRule" id="PRU00175"/>
    </source>
</evidence>
<evidence type="ECO:0000256" key="3">
    <source>
        <dbReference type="ARBA" id="ARBA00022833"/>
    </source>
</evidence>
<accession>A0A7J7D136</accession>
<keyword evidence="3" id="KW-0862">Zinc</keyword>
<dbReference type="Gene3D" id="3.30.40.10">
    <property type="entry name" value="Zinc/RING finger domain, C3HC4 (zinc finger)"/>
    <property type="match status" value="1"/>
</dbReference>
<dbReference type="Pfam" id="PF00097">
    <property type="entry name" value="zf-C3HC4"/>
    <property type="match status" value="1"/>
</dbReference>
<dbReference type="InterPro" id="IPR017907">
    <property type="entry name" value="Znf_RING_CS"/>
</dbReference>